<name>A0A3T0N215_9RHOB</name>
<gene>
    <name evidence="1" type="ORF">EBB79_09145</name>
</gene>
<evidence type="ECO:0000313" key="2">
    <source>
        <dbReference type="Proteomes" id="UP000283063"/>
    </source>
</evidence>
<accession>A0A3T0N215</accession>
<organism evidence="1 2">
    <name type="scientific">Parasedimentitalea marina</name>
    <dbReference type="NCBI Taxonomy" id="2483033"/>
    <lineage>
        <taxon>Bacteria</taxon>
        <taxon>Pseudomonadati</taxon>
        <taxon>Pseudomonadota</taxon>
        <taxon>Alphaproteobacteria</taxon>
        <taxon>Rhodobacterales</taxon>
        <taxon>Paracoccaceae</taxon>
        <taxon>Parasedimentitalea</taxon>
    </lineage>
</organism>
<dbReference type="KEGG" id="sedi:EBB79_09145"/>
<dbReference type="AlphaFoldDB" id="A0A3T0N215"/>
<dbReference type="RefSeq" id="WP_127748597.1">
    <property type="nucleotide sequence ID" value="NZ_CP033219.1"/>
</dbReference>
<keyword evidence="2" id="KW-1185">Reference proteome</keyword>
<reference evidence="1 2" key="1">
    <citation type="submission" date="2018-10" db="EMBL/GenBank/DDBJ databases">
        <title>Parasedimentitalea marina sp. nov., a psychrophilic bacterium isolated from deep seawater of the New Britain Trench.</title>
        <authorList>
            <person name="Cao J."/>
        </authorList>
    </citation>
    <scope>NUCLEOTIDE SEQUENCE [LARGE SCALE GENOMIC DNA]</scope>
    <source>
        <strain evidence="1 2">W43</strain>
    </source>
</reference>
<protein>
    <submittedName>
        <fullName evidence="1">Uncharacterized protein</fullName>
    </submittedName>
</protein>
<dbReference type="EMBL" id="CP033219">
    <property type="protein sequence ID" value="AZV78041.1"/>
    <property type="molecule type" value="Genomic_DNA"/>
</dbReference>
<evidence type="ECO:0000313" key="1">
    <source>
        <dbReference type="EMBL" id="AZV78041.1"/>
    </source>
</evidence>
<dbReference type="Proteomes" id="UP000283063">
    <property type="component" value="Chromosome"/>
</dbReference>
<proteinExistence type="predicted"/>
<sequence>MATHTLTRTFKAPVLSSKKDSVLFIEPAVISFDLDFDTGSDKDNMALRKTLDDSFDKLCRYALKWFSNDFSTLFVAITRAREKAQIAGGWGGLGVIIDPSWKVEAEKLVKKFNQRMQTAFKSWSKAVVVRVDKVMEEWNQRNKASASVKVKRVGEVASSLAGLVWGGATIVVNPTAAVSMLSKLNALKNQVYDAATGLETKRAKVDKELTILIEFCAVLEKEDEQTWTQWAKKKAMSVSSITANLRTAISQYEMAVIHLASQEKKLGTEIRKLKANTDKEQLELDAEIGRLEVLHKQVSDNVVKIRQARDSRKDLIKKYNLKSASEKMRKTLGKSVKAASVDMSKKMSIQQKFIQNVSDVNFEVSFDELTNGLKVRKHTIRLKL</sequence>